<dbReference type="AlphaFoldDB" id="A0A645ALF7"/>
<proteinExistence type="predicted"/>
<evidence type="ECO:0000313" key="1">
    <source>
        <dbReference type="EMBL" id="MPM53940.1"/>
    </source>
</evidence>
<accession>A0A645ALF7</accession>
<name>A0A645ALF7_9ZZZZ</name>
<gene>
    <name evidence="1" type="ORF">SDC9_100712</name>
</gene>
<organism evidence="1">
    <name type="scientific">bioreactor metagenome</name>
    <dbReference type="NCBI Taxonomy" id="1076179"/>
    <lineage>
        <taxon>unclassified sequences</taxon>
        <taxon>metagenomes</taxon>
        <taxon>ecological metagenomes</taxon>
    </lineage>
</organism>
<protein>
    <submittedName>
        <fullName evidence="1">Uncharacterized protein</fullName>
    </submittedName>
</protein>
<dbReference type="EMBL" id="VSSQ01014571">
    <property type="protein sequence ID" value="MPM53940.1"/>
    <property type="molecule type" value="Genomic_DNA"/>
</dbReference>
<reference evidence="1" key="1">
    <citation type="submission" date="2019-08" db="EMBL/GenBank/DDBJ databases">
        <authorList>
            <person name="Kucharzyk K."/>
            <person name="Murdoch R.W."/>
            <person name="Higgins S."/>
            <person name="Loffler F."/>
        </authorList>
    </citation>
    <scope>NUCLEOTIDE SEQUENCE</scope>
</reference>
<sequence>MDRPQRLPKRHERVLRHEVRREHFRQLGSRKLHRLPNDSPQNFLRDAGRQLINWDDGLGLRRPDAGHGRICHSSTQQVSINPAKKSILLAFFDEVFHPRLVEVSDVGSACTVRNTKAGELHALANAGVGGHGHHMSANRAGRPQGGFANWDDGPPILVCAGVEAHHVLTACDSKPL</sequence>
<comment type="caution">
    <text evidence="1">The sequence shown here is derived from an EMBL/GenBank/DDBJ whole genome shotgun (WGS) entry which is preliminary data.</text>
</comment>